<protein>
    <submittedName>
        <fullName evidence="2">Uncharacterized protein</fullName>
    </submittedName>
</protein>
<comment type="caution">
    <text evidence="2">The sequence shown here is derived from an EMBL/GenBank/DDBJ whole genome shotgun (WGS) entry which is preliminary data.</text>
</comment>
<dbReference type="AlphaFoldDB" id="A0A0F9NJ97"/>
<organism evidence="2">
    <name type="scientific">marine sediment metagenome</name>
    <dbReference type="NCBI Taxonomy" id="412755"/>
    <lineage>
        <taxon>unclassified sequences</taxon>
        <taxon>metagenomes</taxon>
        <taxon>ecological metagenomes</taxon>
    </lineage>
</organism>
<dbReference type="EMBL" id="LAZR01003474">
    <property type="protein sequence ID" value="KKN17939.1"/>
    <property type="molecule type" value="Genomic_DNA"/>
</dbReference>
<reference evidence="2" key="1">
    <citation type="journal article" date="2015" name="Nature">
        <title>Complex archaea that bridge the gap between prokaryotes and eukaryotes.</title>
        <authorList>
            <person name="Spang A."/>
            <person name="Saw J.H."/>
            <person name="Jorgensen S.L."/>
            <person name="Zaremba-Niedzwiedzka K."/>
            <person name="Martijn J."/>
            <person name="Lind A.E."/>
            <person name="van Eijk R."/>
            <person name="Schleper C."/>
            <person name="Guy L."/>
            <person name="Ettema T.J."/>
        </authorList>
    </citation>
    <scope>NUCLEOTIDE SEQUENCE</scope>
</reference>
<accession>A0A0F9NJ97</accession>
<name>A0A0F9NJ97_9ZZZZ</name>
<sequence length="99" mass="10643">MTIREKVARAIYNSDYGEDMDGPPPGLETAGKVEQSNYGDNAGAAITAFLEAAAEQGWRLVPVDPSEGMLRAGYLEIESPAAYIYRAMLDAAPKFEVDG</sequence>
<proteinExistence type="predicted"/>
<evidence type="ECO:0000256" key="1">
    <source>
        <dbReference type="SAM" id="MobiDB-lite"/>
    </source>
</evidence>
<gene>
    <name evidence="2" type="ORF">LCGC14_0960850</name>
</gene>
<evidence type="ECO:0000313" key="2">
    <source>
        <dbReference type="EMBL" id="KKN17939.1"/>
    </source>
</evidence>
<feature type="region of interest" description="Disordered" evidence="1">
    <location>
        <begin position="15"/>
        <end position="34"/>
    </location>
</feature>